<feature type="domain" description="HTH marR-type" evidence="1">
    <location>
        <begin position="8"/>
        <end position="140"/>
    </location>
</feature>
<evidence type="ECO:0000313" key="2">
    <source>
        <dbReference type="EMBL" id="MBY8886374.1"/>
    </source>
</evidence>
<dbReference type="Proteomes" id="UP001198565">
    <property type="component" value="Unassembled WGS sequence"/>
</dbReference>
<dbReference type="InterPro" id="IPR036388">
    <property type="entry name" value="WH-like_DNA-bd_sf"/>
</dbReference>
<name>A0ABS7QT52_9ACTN</name>
<dbReference type="Pfam" id="PF12802">
    <property type="entry name" value="MarR_2"/>
    <property type="match status" value="1"/>
</dbReference>
<reference evidence="2 3" key="1">
    <citation type="submission" date="2021-08" db="EMBL/GenBank/DDBJ databases">
        <title>Streptomyces sp. PTM05 isolated from lichen.</title>
        <authorList>
            <person name="Somphong A."/>
            <person name="Phongsopitanun W."/>
            <person name="Tanasupawat S."/>
        </authorList>
    </citation>
    <scope>NUCLEOTIDE SEQUENCE [LARGE SCALE GENOMIC DNA]</scope>
    <source>
        <strain evidence="2 3">Ptm05</strain>
    </source>
</reference>
<dbReference type="SMART" id="SM00347">
    <property type="entry name" value="HTH_MARR"/>
    <property type="match status" value="1"/>
</dbReference>
<dbReference type="InterPro" id="IPR036390">
    <property type="entry name" value="WH_DNA-bd_sf"/>
</dbReference>
<dbReference type="InterPro" id="IPR052526">
    <property type="entry name" value="HTH-type_Bedaq_tolerance"/>
</dbReference>
<dbReference type="PANTHER" id="PTHR39515:SF2">
    <property type="entry name" value="HTH-TYPE TRANSCRIPTIONAL REGULATOR RV0880"/>
    <property type="match status" value="1"/>
</dbReference>
<dbReference type="Gene3D" id="1.10.10.10">
    <property type="entry name" value="Winged helix-like DNA-binding domain superfamily/Winged helix DNA-binding domain"/>
    <property type="match status" value="1"/>
</dbReference>
<comment type="caution">
    <text evidence="2">The sequence shown here is derived from an EMBL/GenBank/DDBJ whole genome shotgun (WGS) entry which is preliminary data.</text>
</comment>
<sequence>MTTAADISDALADALGGVQRLIRRRLRRDTPVPRLRGAQIELMRLVAANPGLRVSAAAKELYLAGNSVSTLVNQLTAAGLLRRETDPGDRRSALLLTTPEAEARLRDWQERRSALVHRHVDALSTDDQAALAAALPALRRLAESLREEVEEQ</sequence>
<dbReference type="EMBL" id="JAINVZ010000010">
    <property type="protein sequence ID" value="MBY8886374.1"/>
    <property type="molecule type" value="Genomic_DNA"/>
</dbReference>
<accession>A0ABS7QT52</accession>
<organism evidence="2 3">
    <name type="scientific">Streptantibioticus parmotrematis</name>
    <dbReference type="NCBI Taxonomy" id="2873249"/>
    <lineage>
        <taxon>Bacteria</taxon>
        <taxon>Bacillati</taxon>
        <taxon>Actinomycetota</taxon>
        <taxon>Actinomycetes</taxon>
        <taxon>Kitasatosporales</taxon>
        <taxon>Streptomycetaceae</taxon>
        <taxon>Streptantibioticus</taxon>
    </lineage>
</organism>
<evidence type="ECO:0000259" key="1">
    <source>
        <dbReference type="PROSITE" id="PS50995"/>
    </source>
</evidence>
<dbReference type="SUPFAM" id="SSF46785">
    <property type="entry name" value="Winged helix' DNA-binding domain"/>
    <property type="match status" value="1"/>
</dbReference>
<proteinExistence type="predicted"/>
<dbReference type="PROSITE" id="PS50995">
    <property type="entry name" value="HTH_MARR_2"/>
    <property type="match status" value="1"/>
</dbReference>
<protein>
    <submittedName>
        <fullName evidence="2">MarR family transcriptional regulator</fullName>
    </submittedName>
</protein>
<dbReference type="InterPro" id="IPR000835">
    <property type="entry name" value="HTH_MarR-typ"/>
</dbReference>
<evidence type="ECO:0000313" key="3">
    <source>
        <dbReference type="Proteomes" id="UP001198565"/>
    </source>
</evidence>
<keyword evidence="3" id="KW-1185">Reference proteome</keyword>
<dbReference type="PANTHER" id="PTHR39515">
    <property type="entry name" value="CONSERVED PROTEIN"/>
    <property type="match status" value="1"/>
</dbReference>
<dbReference type="RefSeq" id="WP_222978541.1">
    <property type="nucleotide sequence ID" value="NZ_JAINVZ010000010.1"/>
</dbReference>
<gene>
    <name evidence="2" type="ORF">K7472_16080</name>
</gene>